<proteinExistence type="predicted"/>
<dbReference type="HOGENOM" id="CLU_741387_0_0_7"/>
<dbReference type="Pfam" id="PF04347">
    <property type="entry name" value="FliO"/>
    <property type="match status" value="1"/>
</dbReference>
<evidence type="ECO:0000256" key="2">
    <source>
        <dbReference type="ARBA" id="ARBA00022475"/>
    </source>
</evidence>
<organism evidence="7 8">
    <name type="scientific">Halobacteriovorax marinus (strain ATCC BAA-682 / DSM 15412 / SJ)</name>
    <name type="common">Bacteriovorax marinus</name>
    <dbReference type="NCBI Taxonomy" id="862908"/>
    <lineage>
        <taxon>Bacteria</taxon>
        <taxon>Pseudomonadati</taxon>
        <taxon>Bdellovibrionota</taxon>
        <taxon>Bacteriovoracia</taxon>
        <taxon>Bacteriovoracales</taxon>
        <taxon>Halobacteriovoraceae</taxon>
        <taxon>Halobacteriovorax</taxon>
    </lineage>
</organism>
<evidence type="ECO:0000256" key="3">
    <source>
        <dbReference type="ARBA" id="ARBA00022692"/>
    </source>
</evidence>
<evidence type="ECO:0000313" key="7">
    <source>
        <dbReference type="EMBL" id="CBW25468.1"/>
    </source>
</evidence>
<dbReference type="AlphaFoldDB" id="E1X4N8"/>
<gene>
    <name evidence="7" type="ordered locus">BMS_0558</name>
</gene>
<feature type="transmembrane region" description="Helical" evidence="6">
    <location>
        <begin position="218"/>
        <end position="240"/>
    </location>
</feature>
<dbReference type="InterPro" id="IPR022781">
    <property type="entry name" value="Flagellar_biosynth_FliO"/>
</dbReference>
<keyword evidence="8" id="KW-1185">Reference proteome</keyword>
<name>E1X4N8_HALMS</name>
<dbReference type="Proteomes" id="UP000008963">
    <property type="component" value="Chromosome"/>
</dbReference>
<evidence type="ECO:0000256" key="4">
    <source>
        <dbReference type="ARBA" id="ARBA00022989"/>
    </source>
</evidence>
<dbReference type="EMBL" id="FQ312005">
    <property type="protein sequence ID" value="CBW25468.1"/>
    <property type="molecule type" value="Genomic_DNA"/>
</dbReference>
<keyword evidence="2" id="KW-1003">Cell membrane</keyword>
<comment type="subcellular location">
    <subcellularLocation>
        <location evidence="1">Cell membrane</location>
    </subcellularLocation>
</comment>
<sequence>MEHSMKKILTILTLLFTVGFAHAGDKIKVKSLKYSAKNSSTGELSIRFEGNLESAPELTIKDSMIQVALNDAIVWPKIEKKISIDKSLDSTVMAYQFNKEVARVRAMLPYSIKGLEDRVSITISGDNINLQFPRVISAAPAAKKVVQAPKKQNIEQYDESYLDKLIREKEQNKAPTRKHVEAEKTAPVVASDKVNVALSGIEKEGLNDSKSSFSLTGYIGKFVAFLGVVLLLFYGVVAMMKKGVLKKGKLGFLNSTKVIEVINTTYVGPKRSLMLVKAHKQVFLVANTEKGMEFLSEVNDISGLLKDGEKSLSGNNFDSDLGSANLGEKSFNLKEDIEKTAEENIELNTDVVRDSVKLSQKIKDKVKTLKPLQ</sequence>
<keyword evidence="3 6" id="KW-0812">Transmembrane</keyword>
<evidence type="ECO:0000256" key="6">
    <source>
        <dbReference type="SAM" id="Phobius"/>
    </source>
</evidence>
<dbReference type="STRING" id="862908.BMS_0558"/>
<evidence type="ECO:0000313" key="8">
    <source>
        <dbReference type="Proteomes" id="UP000008963"/>
    </source>
</evidence>
<evidence type="ECO:0000256" key="1">
    <source>
        <dbReference type="ARBA" id="ARBA00004236"/>
    </source>
</evidence>
<dbReference type="PATRIC" id="fig|862908.3.peg.536"/>
<dbReference type="eggNOG" id="COG3190">
    <property type="taxonomic scope" value="Bacteria"/>
</dbReference>
<protein>
    <submittedName>
        <fullName evidence="7">Membrane protein</fullName>
    </submittedName>
</protein>
<reference evidence="8" key="1">
    <citation type="journal article" date="2013" name="ISME J.">
        <title>A small predatory core genome in the divergent marine Bacteriovorax marinus SJ and the terrestrial Bdellovibrio bacteriovorus.</title>
        <authorList>
            <person name="Crossman L.C."/>
            <person name="Chen H."/>
            <person name="Cerdeno-Tarraga A.M."/>
            <person name="Brooks K."/>
            <person name="Quail M.A."/>
            <person name="Pineiro S.A."/>
            <person name="Hobley L."/>
            <person name="Sockett R.E."/>
            <person name="Bentley S.D."/>
            <person name="Parkhill J."/>
            <person name="Williams H.N."/>
            <person name="Stine O.C."/>
        </authorList>
    </citation>
    <scope>NUCLEOTIDE SEQUENCE [LARGE SCALE GENOMIC DNA]</scope>
    <source>
        <strain evidence="8">ATCC BAA-682 / DSM 15412 / SJ</strain>
    </source>
</reference>
<dbReference type="KEGG" id="bmx:BMS_0558"/>
<keyword evidence="5 6" id="KW-0472">Membrane</keyword>
<accession>E1X4N8</accession>
<dbReference type="GO" id="GO:0044781">
    <property type="term" value="P:bacterial-type flagellum organization"/>
    <property type="evidence" value="ECO:0007669"/>
    <property type="project" value="InterPro"/>
</dbReference>
<dbReference type="GO" id="GO:0016020">
    <property type="term" value="C:membrane"/>
    <property type="evidence" value="ECO:0007669"/>
    <property type="project" value="InterPro"/>
</dbReference>
<keyword evidence="4 6" id="KW-1133">Transmembrane helix</keyword>
<evidence type="ECO:0000256" key="5">
    <source>
        <dbReference type="ARBA" id="ARBA00023136"/>
    </source>
</evidence>